<gene>
    <name evidence="1" type="ORF">SAMN05216249_1113</name>
</gene>
<dbReference type="EMBL" id="FOJY01000011">
    <property type="protein sequence ID" value="SFB15363.1"/>
    <property type="molecule type" value="Genomic_DNA"/>
</dbReference>
<dbReference type="GO" id="GO:0003677">
    <property type="term" value="F:DNA binding"/>
    <property type="evidence" value="ECO:0007669"/>
    <property type="project" value="InterPro"/>
</dbReference>
<proteinExistence type="predicted"/>
<protein>
    <recommendedName>
        <fullName evidence="3">Cro/C1-type HTH DNA-binding domain-containing protein</fullName>
    </recommendedName>
</protein>
<keyword evidence="2" id="KW-1185">Reference proteome</keyword>
<name>A0A1I0YTC7_9FIRM</name>
<dbReference type="Gene3D" id="1.10.260.40">
    <property type="entry name" value="lambda repressor-like DNA-binding domains"/>
    <property type="match status" value="1"/>
</dbReference>
<dbReference type="InterPro" id="IPR010982">
    <property type="entry name" value="Lambda_DNA-bd_dom_sf"/>
</dbReference>
<accession>A0A1I0YTC7</accession>
<sequence>MSTFAENINQICKLKGTKLTTLVKGCGYSSSKTTAINRGSIPSEKQLIKFAEKLNCSVKDFFADTTSERNDYYSNEEKLLVEGYRNMPNSHKHKLLAYFYELLELEKE</sequence>
<dbReference type="SUPFAM" id="SSF47413">
    <property type="entry name" value="lambda repressor-like DNA-binding domains"/>
    <property type="match status" value="1"/>
</dbReference>
<dbReference type="AlphaFoldDB" id="A0A1I0YTC7"/>
<dbReference type="OrthoDB" id="2470999at2"/>
<evidence type="ECO:0000313" key="1">
    <source>
        <dbReference type="EMBL" id="SFB15363.1"/>
    </source>
</evidence>
<reference evidence="1 2" key="1">
    <citation type="submission" date="2016-10" db="EMBL/GenBank/DDBJ databases">
        <authorList>
            <person name="de Groot N.N."/>
        </authorList>
    </citation>
    <scope>NUCLEOTIDE SEQUENCE [LARGE SCALE GENOMIC DNA]</scope>
    <source>
        <strain evidence="1 2">DSM 5522</strain>
    </source>
</reference>
<organism evidence="1 2">
    <name type="scientific">Acetitomaculum ruminis DSM 5522</name>
    <dbReference type="NCBI Taxonomy" id="1120918"/>
    <lineage>
        <taxon>Bacteria</taxon>
        <taxon>Bacillati</taxon>
        <taxon>Bacillota</taxon>
        <taxon>Clostridia</taxon>
        <taxon>Lachnospirales</taxon>
        <taxon>Lachnospiraceae</taxon>
        <taxon>Acetitomaculum</taxon>
    </lineage>
</organism>
<dbReference type="Proteomes" id="UP000198838">
    <property type="component" value="Unassembled WGS sequence"/>
</dbReference>
<dbReference type="RefSeq" id="WP_092872601.1">
    <property type="nucleotide sequence ID" value="NZ_FOJY01000011.1"/>
</dbReference>
<evidence type="ECO:0008006" key="3">
    <source>
        <dbReference type="Google" id="ProtNLM"/>
    </source>
</evidence>
<evidence type="ECO:0000313" key="2">
    <source>
        <dbReference type="Proteomes" id="UP000198838"/>
    </source>
</evidence>